<dbReference type="AlphaFoldDB" id="A0A4Q8LZL9"/>
<dbReference type="PANTHER" id="PTHR36966">
    <property type="entry name" value="REP-ASSOCIATED TYROSINE TRANSPOSASE"/>
    <property type="match status" value="1"/>
</dbReference>
<dbReference type="Proteomes" id="UP000292087">
    <property type="component" value="Unassembled WGS sequence"/>
</dbReference>
<dbReference type="GO" id="GO:0006313">
    <property type="term" value="P:DNA transposition"/>
    <property type="evidence" value="ECO:0007669"/>
    <property type="project" value="InterPro"/>
</dbReference>
<dbReference type="InterPro" id="IPR002686">
    <property type="entry name" value="Transposase_17"/>
</dbReference>
<dbReference type="InterPro" id="IPR036515">
    <property type="entry name" value="Transposase_17_sf"/>
</dbReference>
<reference evidence="2 3" key="1">
    <citation type="submission" date="2019-02" db="EMBL/GenBank/DDBJ databases">
        <title>WGS of Pseudoxanthomonas species novum from clinical isolates.</title>
        <authorList>
            <person name="Bernier A.-M."/>
            <person name="Bernard K."/>
            <person name="Vachon A."/>
        </authorList>
    </citation>
    <scope>NUCLEOTIDE SEQUENCE [LARGE SCALE GENOMIC DNA]</scope>
    <source>
        <strain evidence="2 3">NML140781</strain>
    </source>
</reference>
<dbReference type="SMART" id="SM01321">
    <property type="entry name" value="Y1_Tnp"/>
    <property type="match status" value="1"/>
</dbReference>
<comment type="caution">
    <text evidence="2">The sequence shown here is derived from an EMBL/GenBank/DDBJ whole genome shotgun (WGS) entry which is preliminary data.</text>
</comment>
<dbReference type="NCBIfam" id="NF047646">
    <property type="entry name" value="REP_Tyr_transpos"/>
    <property type="match status" value="1"/>
</dbReference>
<proteinExistence type="predicted"/>
<organism evidence="2 3">
    <name type="scientific">Pseudoxanthomonas winnipegensis</name>
    <dbReference type="NCBI Taxonomy" id="2480810"/>
    <lineage>
        <taxon>Bacteria</taxon>
        <taxon>Pseudomonadati</taxon>
        <taxon>Pseudomonadota</taxon>
        <taxon>Gammaproteobacteria</taxon>
        <taxon>Lysobacterales</taxon>
        <taxon>Lysobacteraceae</taxon>
        <taxon>Pseudoxanthomonas</taxon>
    </lineage>
</organism>
<dbReference type="GO" id="GO:0004803">
    <property type="term" value="F:transposase activity"/>
    <property type="evidence" value="ECO:0007669"/>
    <property type="project" value="InterPro"/>
</dbReference>
<dbReference type="Pfam" id="PF01797">
    <property type="entry name" value="Y1_Tnp"/>
    <property type="match status" value="1"/>
</dbReference>
<protein>
    <submittedName>
        <fullName evidence="2">Transposase</fullName>
    </submittedName>
</protein>
<dbReference type="Gene3D" id="3.30.70.1290">
    <property type="entry name" value="Transposase IS200-like"/>
    <property type="match status" value="1"/>
</dbReference>
<dbReference type="SUPFAM" id="SSF143422">
    <property type="entry name" value="Transposase IS200-like"/>
    <property type="match status" value="1"/>
</dbReference>
<sequence>MASPALHIGRYSVIGAVYRVTTVTLLRRPLFANPVAAQAMASELRGSDASGDSDSIAWVVMPDHVHWLFELRAESLSRVVQRLKSQAARDINIACGTRGAFWQPGFYDRQMRGDEDLLTQARYILGNPVRRGLAGGLGEYPHAWCRYGNDLSLAP</sequence>
<gene>
    <name evidence="2" type="ORF">EA656_04940</name>
</gene>
<dbReference type="EMBL" id="SHMF01000001">
    <property type="protein sequence ID" value="TAA37992.1"/>
    <property type="molecule type" value="Genomic_DNA"/>
</dbReference>
<evidence type="ECO:0000259" key="1">
    <source>
        <dbReference type="SMART" id="SM01321"/>
    </source>
</evidence>
<dbReference type="InterPro" id="IPR052715">
    <property type="entry name" value="RAYT_transposase"/>
</dbReference>
<accession>A0A4Q8LZL9</accession>
<dbReference type="RefSeq" id="WP_130522854.1">
    <property type="nucleotide sequence ID" value="NZ_SHLZ01000003.1"/>
</dbReference>
<evidence type="ECO:0000313" key="3">
    <source>
        <dbReference type="Proteomes" id="UP000292087"/>
    </source>
</evidence>
<evidence type="ECO:0000313" key="2">
    <source>
        <dbReference type="EMBL" id="TAA37992.1"/>
    </source>
</evidence>
<dbReference type="GO" id="GO:0043565">
    <property type="term" value="F:sequence-specific DNA binding"/>
    <property type="evidence" value="ECO:0007669"/>
    <property type="project" value="TreeGrafter"/>
</dbReference>
<name>A0A4Q8LZL9_9GAMM</name>
<feature type="domain" description="Transposase IS200-like" evidence="1">
    <location>
        <begin position="13"/>
        <end position="127"/>
    </location>
</feature>
<dbReference type="PANTHER" id="PTHR36966:SF1">
    <property type="entry name" value="REP-ASSOCIATED TYROSINE TRANSPOSASE"/>
    <property type="match status" value="1"/>
</dbReference>